<dbReference type="PANTHER" id="PTHR45947:SF3">
    <property type="entry name" value="SULFOQUINOVOSYL TRANSFERASE SQD2"/>
    <property type="match status" value="1"/>
</dbReference>
<dbReference type="EC" id="2.4.-.-" evidence="3"/>
<dbReference type="InterPro" id="IPR050194">
    <property type="entry name" value="Glycosyltransferase_grp1"/>
</dbReference>
<dbReference type="EMBL" id="JBDIVE010000002">
    <property type="protein sequence ID" value="MEN3068107.1"/>
    <property type="molecule type" value="Genomic_DNA"/>
</dbReference>
<sequence length="385" mass="41746">MNRPLRISLVTETWPPEVNGVAMTVSRLVEGLRERGHQVQVVRPRQRSDGATQPDTQRPDVLMPGLPLPGYNGLQFGLPAGRSLRRLWESDRPDVVHAVTEGPLGWSALSQARALRLPITSSYHTHFDGYSKHYGAGIIGPVIGAVLRRFHRRTLSTMAPTRVLVDSLSRAKVPGARLLGRGVDVELFQPARRSQALRERWGAGDEDLVVLNVGRLAAEKNLKLAARAFEAILAKHPRAKMVWVGDGPSRATLAKQFPAHVFTGAKRGEELATHYASADIFLFPSLTETYGNVVPEAMASGLAVVSYHDAAAAELISSGVHGLTVAAGDEQAFVAAAVQMADDSALRHTARIAARARVEPITWEAVISEFESVLRAASRGELKPD</sequence>
<dbReference type="InterPro" id="IPR028098">
    <property type="entry name" value="Glyco_trans_4-like_N"/>
</dbReference>
<dbReference type="Proteomes" id="UP001410394">
    <property type="component" value="Unassembled WGS sequence"/>
</dbReference>
<dbReference type="Pfam" id="PF13692">
    <property type="entry name" value="Glyco_trans_1_4"/>
    <property type="match status" value="1"/>
</dbReference>
<dbReference type="GO" id="GO:0016757">
    <property type="term" value="F:glycosyltransferase activity"/>
    <property type="evidence" value="ECO:0007669"/>
    <property type="project" value="UniProtKB-KW"/>
</dbReference>
<comment type="caution">
    <text evidence="3">The sequence shown here is derived from an EMBL/GenBank/DDBJ whole genome shotgun (WGS) entry which is preliminary data.</text>
</comment>
<dbReference type="Pfam" id="PF13439">
    <property type="entry name" value="Glyco_transf_4"/>
    <property type="match status" value="1"/>
</dbReference>
<keyword evidence="3" id="KW-0808">Transferase</keyword>
<gene>
    <name evidence="3" type="ORF">ABDB84_06420</name>
</gene>
<keyword evidence="3" id="KW-0328">Glycosyltransferase</keyword>
<evidence type="ECO:0000313" key="4">
    <source>
        <dbReference type="Proteomes" id="UP001410394"/>
    </source>
</evidence>
<feature type="domain" description="Glycosyltransferase subfamily 4-like N-terminal" evidence="2">
    <location>
        <begin position="18"/>
        <end position="186"/>
    </location>
</feature>
<proteinExistence type="predicted"/>
<keyword evidence="4" id="KW-1185">Reference proteome</keyword>
<dbReference type="Gene3D" id="3.40.50.2000">
    <property type="entry name" value="Glycogen Phosphorylase B"/>
    <property type="match status" value="2"/>
</dbReference>
<organism evidence="3 4">
    <name type="scientific">Uliginosibacterium sediminicola</name>
    <dbReference type="NCBI Taxonomy" id="2024550"/>
    <lineage>
        <taxon>Bacteria</taxon>
        <taxon>Pseudomonadati</taxon>
        <taxon>Pseudomonadota</taxon>
        <taxon>Betaproteobacteria</taxon>
        <taxon>Rhodocyclales</taxon>
        <taxon>Zoogloeaceae</taxon>
        <taxon>Uliginosibacterium</taxon>
    </lineage>
</organism>
<name>A0ABU9YWK5_9RHOO</name>
<accession>A0ABU9YWK5</accession>
<evidence type="ECO:0000256" key="1">
    <source>
        <dbReference type="SAM" id="MobiDB-lite"/>
    </source>
</evidence>
<evidence type="ECO:0000313" key="3">
    <source>
        <dbReference type="EMBL" id="MEN3068107.1"/>
    </source>
</evidence>
<dbReference type="RefSeq" id="WP_345918870.1">
    <property type="nucleotide sequence ID" value="NZ_JBDIVE010000002.1"/>
</dbReference>
<dbReference type="CDD" id="cd03814">
    <property type="entry name" value="GT4-like"/>
    <property type="match status" value="1"/>
</dbReference>
<evidence type="ECO:0000259" key="2">
    <source>
        <dbReference type="Pfam" id="PF13439"/>
    </source>
</evidence>
<protein>
    <submittedName>
        <fullName evidence="3">Glycosyltransferase family 1 protein</fullName>
        <ecNumber evidence="3">2.4.-.-</ecNumber>
    </submittedName>
</protein>
<dbReference type="SUPFAM" id="SSF53756">
    <property type="entry name" value="UDP-Glycosyltransferase/glycogen phosphorylase"/>
    <property type="match status" value="1"/>
</dbReference>
<feature type="region of interest" description="Disordered" evidence="1">
    <location>
        <begin position="38"/>
        <end position="61"/>
    </location>
</feature>
<reference evidence="3 4" key="1">
    <citation type="journal article" date="2018" name="Int. J. Syst. Evol. Microbiol.">
        <title>Uliginosibacterium sediminicola sp. nov., isolated from freshwater sediment.</title>
        <authorList>
            <person name="Hwang W.M."/>
            <person name="Kim S.M."/>
            <person name="Kang K."/>
            <person name="Ahn T.Y."/>
        </authorList>
    </citation>
    <scope>NUCLEOTIDE SEQUENCE [LARGE SCALE GENOMIC DNA]</scope>
    <source>
        <strain evidence="3 4">M1-21</strain>
    </source>
</reference>
<dbReference type="PANTHER" id="PTHR45947">
    <property type="entry name" value="SULFOQUINOVOSYL TRANSFERASE SQD2"/>
    <property type="match status" value="1"/>
</dbReference>